<comment type="subcellular location">
    <subcellularLocation>
        <location evidence="1 9">Cell membrane</location>
        <topology evidence="1 9">Multi-pass membrane protein</topology>
    </subcellularLocation>
</comment>
<dbReference type="PANTHER" id="PTHR30561">
    <property type="entry name" value="SMR FAMILY PROTON-DEPENDENT DRUG EFFLUX TRANSPORTER SUGE"/>
    <property type="match status" value="1"/>
</dbReference>
<keyword evidence="4 9" id="KW-0812">Transmembrane</keyword>
<evidence type="ECO:0000256" key="6">
    <source>
        <dbReference type="ARBA" id="ARBA00023136"/>
    </source>
</evidence>
<dbReference type="AlphaFoldDB" id="A0A939G9H3"/>
<evidence type="ECO:0000256" key="5">
    <source>
        <dbReference type="ARBA" id="ARBA00022989"/>
    </source>
</evidence>
<organism evidence="11 12">
    <name type="scientific">Fibrella aquatilis</name>
    <dbReference type="NCBI Taxonomy" id="2817059"/>
    <lineage>
        <taxon>Bacteria</taxon>
        <taxon>Pseudomonadati</taxon>
        <taxon>Bacteroidota</taxon>
        <taxon>Cytophagia</taxon>
        <taxon>Cytophagales</taxon>
        <taxon>Spirosomataceae</taxon>
        <taxon>Fibrella</taxon>
    </lineage>
</organism>
<dbReference type="Pfam" id="PF00893">
    <property type="entry name" value="Multi_Drug_Res"/>
    <property type="match status" value="1"/>
</dbReference>
<evidence type="ECO:0000256" key="1">
    <source>
        <dbReference type="ARBA" id="ARBA00004651"/>
    </source>
</evidence>
<dbReference type="InterPro" id="IPR000390">
    <property type="entry name" value="Small_drug/metabolite_transptr"/>
</dbReference>
<comment type="similarity">
    <text evidence="7">Belongs to the drug/metabolite transporter (DMT) superfamily. Small multidrug resistance (SMR) (TC 2.A.7.1) family. Gdx/SugE subfamily.</text>
</comment>
<dbReference type="EMBL" id="JAFMYU010000029">
    <property type="protein sequence ID" value="MBO0934276.1"/>
    <property type="molecule type" value="Genomic_DNA"/>
</dbReference>
<keyword evidence="12" id="KW-1185">Reference proteome</keyword>
<accession>A0A939G9H3</accession>
<dbReference type="PANTHER" id="PTHR30561:SF0">
    <property type="entry name" value="GUANIDINIUM EXPORTER"/>
    <property type="match status" value="1"/>
</dbReference>
<evidence type="ECO:0000256" key="4">
    <source>
        <dbReference type="ARBA" id="ARBA00022692"/>
    </source>
</evidence>
<feature type="transmembrane region" description="Helical" evidence="10">
    <location>
        <begin position="67"/>
        <end position="87"/>
    </location>
</feature>
<keyword evidence="2" id="KW-0813">Transport</keyword>
<dbReference type="InterPro" id="IPR037185">
    <property type="entry name" value="EmrE-like"/>
</dbReference>
<dbReference type="SUPFAM" id="SSF103481">
    <property type="entry name" value="Multidrug resistance efflux transporter EmrE"/>
    <property type="match status" value="1"/>
</dbReference>
<evidence type="ECO:0000256" key="9">
    <source>
        <dbReference type="RuleBase" id="RU003942"/>
    </source>
</evidence>
<dbReference type="Proteomes" id="UP000664795">
    <property type="component" value="Unassembled WGS sequence"/>
</dbReference>
<feature type="transmembrane region" description="Helical" evidence="10">
    <location>
        <begin position="33"/>
        <end position="55"/>
    </location>
</feature>
<feature type="transmembrane region" description="Helical" evidence="10">
    <location>
        <begin position="93"/>
        <end position="113"/>
    </location>
</feature>
<dbReference type="Gene3D" id="1.10.3730.20">
    <property type="match status" value="1"/>
</dbReference>
<evidence type="ECO:0000256" key="8">
    <source>
        <dbReference type="ARBA" id="ARBA00039168"/>
    </source>
</evidence>
<evidence type="ECO:0000256" key="2">
    <source>
        <dbReference type="ARBA" id="ARBA00022448"/>
    </source>
</evidence>
<evidence type="ECO:0000256" key="7">
    <source>
        <dbReference type="ARBA" id="ARBA00038151"/>
    </source>
</evidence>
<keyword evidence="6 10" id="KW-0472">Membrane</keyword>
<protein>
    <recommendedName>
        <fullName evidence="8">Guanidinium exporter</fullName>
    </recommendedName>
</protein>
<evidence type="ECO:0000256" key="3">
    <source>
        <dbReference type="ARBA" id="ARBA00022475"/>
    </source>
</evidence>
<comment type="caution">
    <text evidence="11">The sequence shown here is derived from an EMBL/GenBank/DDBJ whole genome shotgun (WGS) entry which is preliminary data.</text>
</comment>
<dbReference type="RefSeq" id="WP_207338241.1">
    <property type="nucleotide sequence ID" value="NZ_JAFMYU010000029.1"/>
</dbReference>
<keyword evidence="5 10" id="KW-1133">Transmembrane helix</keyword>
<proteinExistence type="inferred from homology"/>
<gene>
    <name evidence="11" type="ORF">J2I48_24930</name>
</gene>
<sequence>MAWMFLLLASACQTGWTYSLKYADFGALAQFRFTLPVLVPIIINIISGLANVFFLSLAFKQIPLTTAFGAWTAGTLVLLKLADVVFLKAAWSVAEVFFIGLLAVGVVGLKLVAPK</sequence>
<dbReference type="InterPro" id="IPR045324">
    <property type="entry name" value="Small_multidrug_res"/>
</dbReference>
<dbReference type="GO" id="GO:0005886">
    <property type="term" value="C:plasma membrane"/>
    <property type="evidence" value="ECO:0007669"/>
    <property type="project" value="UniProtKB-SubCell"/>
</dbReference>
<evidence type="ECO:0000313" key="12">
    <source>
        <dbReference type="Proteomes" id="UP000664795"/>
    </source>
</evidence>
<dbReference type="GO" id="GO:0022857">
    <property type="term" value="F:transmembrane transporter activity"/>
    <property type="evidence" value="ECO:0007669"/>
    <property type="project" value="InterPro"/>
</dbReference>
<keyword evidence="3" id="KW-1003">Cell membrane</keyword>
<evidence type="ECO:0000313" key="11">
    <source>
        <dbReference type="EMBL" id="MBO0934276.1"/>
    </source>
</evidence>
<name>A0A939G9H3_9BACT</name>
<evidence type="ECO:0000256" key="10">
    <source>
        <dbReference type="SAM" id="Phobius"/>
    </source>
</evidence>
<reference evidence="11 12" key="1">
    <citation type="submission" date="2021-03" db="EMBL/GenBank/DDBJ databases">
        <title>Fibrella sp. HMF5036 genome sequencing and assembly.</title>
        <authorList>
            <person name="Kang H."/>
            <person name="Kim H."/>
            <person name="Bae S."/>
            <person name="Joh K."/>
        </authorList>
    </citation>
    <scope>NUCLEOTIDE SEQUENCE [LARGE SCALE GENOMIC DNA]</scope>
    <source>
        <strain evidence="11 12">HMF5036</strain>
    </source>
</reference>